<accession>C0FU95</accession>
<proteinExistence type="predicted"/>
<gene>
    <name evidence="1" type="ORF">ROSEINA2194_02316</name>
</gene>
<reference evidence="1 2" key="2">
    <citation type="submission" date="2009-03" db="EMBL/GenBank/DDBJ databases">
        <title>Draft genome sequence of Roseburia inulinivorans (DSM 16841).</title>
        <authorList>
            <person name="Sudarsanam P."/>
            <person name="Ley R."/>
            <person name="Guruge J."/>
            <person name="Turnbaugh P.J."/>
            <person name="Mahowald M."/>
            <person name="Liep D."/>
            <person name="Gordon J."/>
        </authorList>
    </citation>
    <scope>NUCLEOTIDE SEQUENCE [LARGE SCALE GENOMIC DNA]</scope>
    <source>
        <strain evidence="1 2">DSM 16841</strain>
    </source>
</reference>
<name>C0FU95_9FIRM</name>
<comment type="caution">
    <text evidence="1">The sequence shown here is derived from an EMBL/GenBank/DDBJ whole genome shotgun (WGS) entry which is preliminary data.</text>
</comment>
<dbReference type="Proteomes" id="UP000003561">
    <property type="component" value="Unassembled WGS sequence"/>
</dbReference>
<organism evidence="1 2">
    <name type="scientific">Roseburia inulinivorans DSM 16841</name>
    <dbReference type="NCBI Taxonomy" id="622312"/>
    <lineage>
        <taxon>Bacteria</taxon>
        <taxon>Bacillati</taxon>
        <taxon>Bacillota</taxon>
        <taxon>Clostridia</taxon>
        <taxon>Lachnospirales</taxon>
        <taxon>Lachnospiraceae</taxon>
        <taxon>Roseburia</taxon>
    </lineage>
</organism>
<dbReference type="EMBL" id="ACFY01000091">
    <property type="protein sequence ID" value="EEG93911.1"/>
    <property type="molecule type" value="Genomic_DNA"/>
</dbReference>
<protein>
    <submittedName>
        <fullName evidence="1">Uncharacterized protein</fullName>
    </submittedName>
</protein>
<evidence type="ECO:0000313" key="1">
    <source>
        <dbReference type="EMBL" id="EEG93911.1"/>
    </source>
</evidence>
<sequence>MSYLLRRKINVKITVNFSQELDGYFLLLKKENMFDFTVHKQG</sequence>
<reference evidence="1 2" key="1">
    <citation type="submission" date="2009-02" db="EMBL/GenBank/DDBJ databases">
        <authorList>
            <person name="Fulton L."/>
            <person name="Clifton S."/>
            <person name="Fulton B."/>
            <person name="Xu J."/>
            <person name="Minx P."/>
            <person name="Pepin K.H."/>
            <person name="Johnson M."/>
            <person name="Bhonagiri V."/>
            <person name="Nash W.E."/>
            <person name="Mardis E.R."/>
            <person name="Wilson R.K."/>
        </authorList>
    </citation>
    <scope>NUCLEOTIDE SEQUENCE [LARGE SCALE GENOMIC DNA]</scope>
    <source>
        <strain evidence="1 2">DSM 16841</strain>
    </source>
</reference>
<dbReference type="AlphaFoldDB" id="C0FU95"/>
<evidence type="ECO:0000313" key="2">
    <source>
        <dbReference type="Proteomes" id="UP000003561"/>
    </source>
</evidence>